<dbReference type="EMBL" id="SKFG01000004">
    <property type="protein sequence ID" value="TCZ78831.1"/>
    <property type="molecule type" value="Genomic_DNA"/>
</dbReference>
<accession>A0A4R4EKC0</accession>
<evidence type="ECO:0000313" key="1">
    <source>
        <dbReference type="EMBL" id="TCZ78831.1"/>
    </source>
</evidence>
<reference evidence="1 2" key="1">
    <citation type="submission" date="2019-03" db="EMBL/GenBank/DDBJ databases">
        <authorList>
            <person name="Kim M.K.M."/>
        </authorList>
    </citation>
    <scope>NUCLEOTIDE SEQUENCE [LARGE SCALE GENOMIC DNA]</scope>
    <source>
        <strain evidence="1 2">18JY21-1</strain>
    </source>
</reference>
<comment type="caution">
    <text evidence="1">The sequence shown here is derived from an EMBL/GenBank/DDBJ whole genome shotgun (WGS) entry which is preliminary data.</text>
</comment>
<keyword evidence="2" id="KW-1185">Reference proteome</keyword>
<dbReference type="OrthoDB" id="5587545at2"/>
<evidence type="ECO:0000313" key="2">
    <source>
        <dbReference type="Proteomes" id="UP000295418"/>
    </source>
</evidence>
<protein>
    <submittedName>
        <fullName evidence="1">DUF1904 family protein</fullName>
    </submittedName>
</protein>
<proteinExistence type="predicted"/>
<sequence length="109" mass="12559">MPQLLIRGIKPEDVCEISKPLVEELAEICECETDNFMLECLHTTSIFDGKVVETFPFIEVVWFERGQAVRDQFAEAVTKHVRALDIPEVEVAFRVFREDSYYINGVCCL</sequence>
<dbReference type="InterPro" id="IPR015017">
    <property type="entry name" value="DUF1904"/>
</dbReference>
<dbReference type="SUPFAM" id="SSF55331">
    <property type="entry name" value="Tautomerase/MIF"/>
    <property type="match status" value="1"/>
</dbReference>
<dbReference type="Proteomes" id="UP000295418">
    <property type="component" value="Unassembled WGS sequence"/>
</dbReference>
<dbReference type="Gene3D" id="3.30.429.10">
    <property type="entry name" value="Macrophage Migration Inhibitory Factor"/>
    <property type="match status" value="1"/>
</dbReference>
<name>A0A4R4EKC0_9BACL</name>
<dbReference type="RefSeq" id="WP_132417281.1">
    <property type="nucleotide sequence ID" value="NZ_SKFG01000004.1"/>
</dbReference>
<dbReference type="Pfam" id="PF08921">
    <property type="entry name" value="DUF1904"/>
    <property type="match status" value="1"/>
</dbReference>
<organism evidence="1 2">
    <name type="scientific">Paenibacillus albiflavus</name>
    <dbReference type="NCBI Taxonomy" id="2545760"/>
    <lineage>
        <taxon>Bacteria</taxon>
        <taxon>Bacillati</taxon>
        <taxon>Bacillota</taxon>
        <taxon>Bacilli</taxon>
        <taxon>Bacillales</taxon>
        <taxon>Paenibacillaceae</taxon>
        <taxon>Paenibacillus</taxon>
    </lineage>
</organism>
<dbReference type="InterPro" id="IPR014347">
    <property type="entry name" value="Tautomerase/MIF_sf"/>
</dbReference>
<dbReference type="AlphaFoldDB" id="A0A4R4EKC0"/>
<gene>
    <name evidence="1" type="ORF">E0485_07075</name>
</gene>